<organism evidence="1 2">
    <name type="scientific">Oceanobacillus indicireducens</name>
    <dbReference type="NCBI Taxonomy" id="1004261"/>
    <lineage>
        <taxon>Bacteria</taxon>
        <taxon>Bacillati</taxon>
        <taxon>Bacillota</taxon>
        <taxon>Bacilli</taxon>
        <taxon>Bacillales</taxon>
        <taxon>Bacillaceae</taxon>
        <taxon>Oceanobacillus</taxon>
    </lineage>
</organism>
<reference evidence="1" key="2">
    <citation type="submission" date="2020-09" db="EMBL/GenBank/DDBJ databases">
        <authorList>
            <person name="Sun Q."/>
            <person name="Ohkuma M."/>
        </authorList>
    </citation>
    <scope>NUCLEOTIDE SEQUENCE</scope>
    <source>
        <strain evidence="1">JCM 17251</strain>
    </source>
</reference>
<proteinExistence type="predicted"/>
<gene>
    <name evidence="1" type="ORF">GCM10007971_24060</name>
</gene>
<name>A0A918D280_9BACI</name>
<dbReference type="InterPro" id="IPR010144">
    <property type="entry name" value="CRISPR-assoc_prot_Csd1-typ"/>
</dbReference>
<dbReference type="NCBIfam" id="TIGR01863">
    <property type="entry name" value="cas_Csd1"/>
    <property type="match status" value="1"/>
</dbReference>
<dbReference type="RefSeq" id="WP_188857698.1">
    <property type="nucleotide sequence ID" value="NZ_BMOS01000016.1"/>
</dbReference>
<sequence>MSWMQQLSKVYENNMDHVGEFEERQNQRITLLPVSHVMQSAQIEILINRDGEFVSAKVIEKENARTIVPATSASANRSNSSAPHYIHDKLFYVAGDYVAYTGENKREKHHQDYLGQMKEWAEFPNAPKKVKAIYQYVKKGNVIEDLINEKVIPVDSNNEVITKWTSSEEKPLIYKVVPGDILSAFVRFDVLHERADDPFIWEDKQLFDDYIEYQETIAEMEKGYCYVTGKETILTTQHGSRIRNAGDMSKLISANDNSGYTYRGRFAKPTEAVQIGYDVSQKAHHALRWLLQRQGTYVDSRYFVSFGVEEVEVADPLEGTANHLFDFFSVEMDEDTKTHIYTEEIVAKELNKALQGKRHELKKDMLENIIVMSVDAATPGRLAIVYYQEQNADLYYEALAHWHRTCYWLMSFKNENKWISYHGAPSTYQIVEAVYGRNGDPRMKKELYTRLLPSITEKKAIPKDIVQTLFNRVKNPFSFEGLGQWNSVINIACALINKQYEKEGFTVALQGENSSRDYLFGRLLGIAEVMEQRQLKERDEGRATNATRYFNAFSQHPARTWMVIRKQLNPYFQRSGGQTGYYAMLIQQIEDKLAVENMTDAPLSPVFLLGYSSQIQHLYTKKEENENDSVAE</sequence>
<reference evidence="1" key="1">
    <citation type="journal article" date="2014" name="Int. J. Syst. Evol. Microbiol.">
        <title>Complete genome sequence of Corynebacterium casei LMG S-19264T (=DSM 44701T), isolated from a smear-ripened cheese.</title>
        <authorList>
            <consortium name="US DOE Joint Genome Institute (JGI-PGF)"/>
            <person name="Walter F."/>
            <person name="Albersmeier A."/>
            <person name="Kalinowski J."/>
            <person name="Ruckert C."/>
        </authorList>
    </citation>
    <scope>NUCLEOTIDE SEQUENCE</scope>
    <source>
        <strain evidence="1">JCM 17251</strain>
    </source>
</reference>
<protein>
    <submittedName>
        <fullName evidence="1">Type I-C CRISPR-associated protein Cas8c/Csd1</fullName>
    </submittedName>
</protein>
<evidence type="ECO:0000313" key="2">
    <source>
        <dbReference type="Proteomes" id="UP000624041"/>
    </source>
</evidence>
<accession>A0A918D280</accession>
<dbReference type="EMBL" id="BMOS01000016">
    <property type="protein sequence ID" value="GGN60179.1"/>
    <property type="molecule type" value="Genomic_DNA"/>
</dbReference>
<dbReference type="Proteomes" id="UP000624041">
    <property type="component" value="Unassembled WGS sequence"/>
</dbReference>
<dbReference type="AlphaFoldDB" id="A0A918D280"/>
<evidence type="ECO:0000313" key="1">
    <source>
        <dbReference type="EMBL" id="GGN60179.1"/>
    </source>
</evidence>
<dbReference type="Pfam" id="PF09709">
    <property type="entry name" value="Cas_Csd1"/>
    <property type="match status" value="1"/>
</dbReference>
<comment type="caution">
    <text evidence="1">The sequence shown here is derived from an EMBL/GenBank/DDBJ whole genome shotgun (WGS) entry which is preliminary data.</text>
</comment>
<keyword evidence="2" id="KW-1185">Reference proteome</keyword>